<evidence type="ECO:0000256" key="3">
    <source>
        <dbReference type="ARBA" id="ARBA00023163"/>
    </source>
</evidence>
<dbReference type="Gene3D" id="2.60.120.10">
    <property type="entry name" value="Jelly Rolls"/>
    <property type="match status" value="1"/>
</dbReference>
<dbReference type="EMBL" id="CP135076">
    <property type="protein sequence ID" value="WNO52870.1"/>
    <property type="molecule type" value="Genomic_DNA"/>
</dbReference>
<dbReference type="Proteomes" id="UP001302249">
    <property type="component" value="Chromosome"/>
</dbReference>
<dbReference type="SUPFAM" id="SSF46785">
    <property type="entry name" value="Winged helix' DNA-binding domain"/>
    <property type="match status" value="1"/>
</dbReference>
<accession>A0ABZ0B795</accession>
<dbReference type="InterPro" id="IPR036390">
    <property type="entry name" value="WH_DNA-bd_sf"/>
</dbReference>
<dbReference type="InterPro" id="IPR018490">
    <property type="entry name" value="cNMP-bd_dom_sf"/>
</dbReference>
<gene>
    <name evidence="5" type="ORF">RPR59_10420</name>
</gene>
<dbReference type="InterPro" id="IPR000595">
    <property type="entry name" value="cNMP-bd_dom"/>
</dbReference>
<dbReference type="RefSeq" id="WP_313913749.1">
    <property type="nucleotide sequence ID" value="NZ_CP135076.1"/>
</dbReference>
<dbReference type="PROSITE" id="PS51063">
    <property type="entry name" value="HTH_CRP_2"/>
    <property type="match status" value="1"/>
</dbReference>
<evidence type="ECO:0000313" key="6">
    <source>
        <dbReference type="Proteomes" id="UP001302249"/>
    </source>
</evidence>
<keyword evidence="3" id="KW-0804">Transcription</keyword>
<dbReference type="Gene3D" id="1.10.10.10">
    <property type="entry name" value="Winged helix-like DNA-binding domain superfamily/Winged helix DNA-binding domain"/>
    <property type="match status" value="1"/>
</dbReference>
<dbReference type="Pfam" id="PF00027">
    <property type="entry name" value="cNMP_binding"/>
    <property type="match status" value="1"/>
</dbReference>
<evidence type="ECO:0000256" key="2">
    <source>
        <dbReference type="ARBA" id="ARBA00023125"/>
    </source>
</evidence>
<keyword evidence="6" id="KW-1185">Reference proteome</keyword>
<evidence type="ECO:0000313" key="5">
    <source>
        <dbReference type="EMBL" id="WNO52870.1"/>
    </source>
</evidence>
<keyword evidence="1" id="KW-0805">Transcription regulation</keyword>
<organism evidence="5 6">
    <name type="scientific">Stakelama saccharophila</name>
    <dbReference type="NCBI Taxonomy" id="3075605"/>
    <lineage>
        <taxon>Bacteria</taxon>
        <taxon>Pseudomonadati</taxon>
        <taxon>Pseudomonadota</taxon>
        <taxon>Alphaproteobacteria</taxon>
        <taxon>Sphingomonadales</taxon>
        <taxon>Sphingomonadaceae</taxon>
        <taxon>Stakelama</taxon>
    </lineage>
</organism>
<protein>
    <submittedName>
        <fullName evidence="5">Crp/Fnr family transcriptional regulator</fullName>
    </submittedName>
</protein>
<dbReference type="SMART" id="SM00419">
    <property type="entry name" value="HTH_CRP"/>
    <property type="match status" value="1"/>
</dbReference>
<keyword evidence="2" id="KW-0238">DNA-binding</keyword>
<proteinExistence type="predicted"/>
<dbReference type="InterPro" id="IPR036388">
    <property type="entry name" value="WH-like_DNA-bd_sf"/>
</dbReference>
<dbReference type="Pfam" id="PF13545">
    <property type="entry name" value="HTH_Crp_2"/>
    <property type="match status" value="1"/>
</dbReference>
<evidence type="ECO:0000256" key="1">
    <source>
        <dbReference type="ARBA" id="ARBA00023015"/>
    </source>
</evidence>
<name>A0ABZ0B795_9SPHN</name>
<sequence>MRNLAAVTDPAESVLLRLSAIVELTEGDRDLLRNAGASTQRKIAVRRELISEGEPVSRPLMILAGWGARIRVLSDGRRQILSFVLPGDLIGVGRQRGALASSTVLALKDMVVAEAPCEQLLPDDSSLPAAYVASSSIDEFYLQSHITRLGRLTAYERCADFLLEIGERMSLAGLTEKNSFRMPLTQECLADALGLTSVHINRTLQALRKDGVISACGGRVTLHDPSALAHLVDHRRAPNIRRRAA</sequence>
<feature type="domain" description="HTH crp-type" evidence="4">
    <location>
        <begin position="152"/>
        <end position="226"/>
    </location>
</feature>
<dbReference type="SUPFAM" id="SSF51206">
    <property type="entry name" value="cAMP-binding domain-like"/>
    <property type="match status" value="1"/>
</dbReference>
<dbReference type="InterPro" id="IPR014710">
    <property type="entry name" value="RmlC-like_jellyroll"/>
</dbReference>
<dbReference type="CDD" id="cd00038">
    <property type="entry name" value="CAP_ED"/>
    <property type="match status" value="1"/>
</dbReference>
<dbReference type="InterPro" id="IPR012318">
    <property type="entry name" value="HTH_CRP"/>
</dbReference>
<reference evidence="5 6" key="1">
    <citation type="submission" date="2023-09" db="EMBL/GenBank/DDBJ databases">
        <authorList>
            <person name="Rey-Velasco X."/>
        </authorList>
    </citation>
    <scope>NUCLEOTIDE SEQUENCE [LARGE SCALE GENOMIC DNA]</scope>
    <source>
        <strain evidence="5 6">W311</strain>
    </source>
</reference>
<evidence type="ECO:0000259" key="4">
    <source>
        <dbReference type="PROSITE" id="PS51063"/>
    </source>
</evidence>